<dbReference type="RefSeq" id="XP_021833581.1">
    <property type="nucleotide sequence ID" value="XM_021977889.1"/>
</dbReference>
<keyword evidence="4" id="KW-0325">Glycoprotein</keyword>
<dbReference type="PANTHER" id="PTHR22835:SF510">
    <property type="entry name" value="GDSL ESTERASE_LIPASE"/>
    <property type="match status" value="1"/>
</dbReference>
<name>A0A6P5U2N6_PRUAV</name>
<dbReference type="Proteomes" id="UP000515124">
    <property type="component" value="Unplaced"/>
</dbReference>
<keyword evidence="6" id="KW-1185">Reference proteome</keyword>
<evidence type="ECO:0000256" key="4">
    <source>
        <dbReference type="ARBA" id="ARBA00023180"/>
    </source>
</evidence>
<keyword evidence="5" id="KW-1133">Transmembrane helix</keyword>
<accession>A0A6P5U2N6</accession>
<keyword evidence="3" id="KW-0378">Hydrolase</keyword>
<dbReference type="AlphaFoldDB" id="A0A6P5U2N6"/>
<feature type="transmembrane region" description="Helical" evidence="5">
    <location>
        <begin position="21"/>
        <end position="42"/>
    </location>
</feature>
<evidence type="ECO:0000256" key="5">
    <source>
        <dbReference type="SAM" id="Phobius"/>
    </source>
</evidence>
<evidence type="ECO:0000313" key="6">
    <source>
        <dbReference type="Proteomes" id="UP000515124"/>
    </source>
</evidence>
<keyword evidence="5" id="KW-0812">Transmembrane</keyword>
<reference evidence="7" key="1">
    <citation type="submission" date="2025-08" db="UniProtKB">
        <authorList>
            <consortium name="RefSeq"/>
        </authorList>
    </citation>
    <scope>IDENTIFICATION</scope>
</reference>
<evidence type="ECO:0000256" key="2">
    <source>
        <dbReference type="ARBA" id="ARBA00022729"/>
    </source>
</evidence>
<sequence>MDRVRFITISRWWRGPWGLKKSVEAVAVGVVLVGALSIFLGLGTQDKSSSACQFPAIYNFGDSNSDTGGWSATFFRLPSPYGNTFFGKPVGRISDGRLIIDFIAHKLGLPFLSAYLDSLGSNFHHGASFATGGSTIQPLDGRMFEARYSPISLNLQLSQFAQFKARVNEVFTEDKRTSLPRPSDFSKALYTLDIGQNDLHAGLRLKTMDEVLASISNITAQLALTIEQLYQEGARVFWIHNTGPLGCLPSTLAYKLPKPGDLDQNGCWKPHNEVAEEFNRQLKDRVFKLRAQLSEAVLTYVDLYTARYTLISEAEKHGFTSPLAQCCGSYGDSVVHCGIKTIVNGTEVEALCSNPSKYISWDGVHYSDAANQWLADRIMDGAFSDPPVSITEACHKPPHF</sequence>
<dbReference type="GeneID" id="110773376"/>
<evidence type="ECO:0000256" key="1">
    <source>
        <dbReference type="ARBA" id="ARBA00008668"/>
    </source>
</evidence>
<dbReference type="Gene3D" id="3.40.50.1110">
    <property type="entry name" value="SGNH hydrolase"/>
    <property type="match status" value="1"/>
</dbReference>
<protein>
    <submittedName>
        <fullName evidence="7">GDSL esterase/lipase At5g14450-like</fullName>
    </submittedName>
</protein>
<dbReference type="Pfam" id="PF00657">
    <property type="entry name" value="Lipase_GDSL"/>
    <property type="match status" value="1"/>
</dbReference>
<proteinExistence type="inferred from homology"/>
<dbReference type="CDD" id="cd01837">
    <property type="entry name" value="SGNH_plant_lipase_like"/>
    <property type="match status" value="1"/>
</dbReference>
<evidence type="ECO:0000256" key="3">
    <source>
        <dbReference type="ARBA" id="ARBA00022801"/>
    </source>
</evidence>
<dbReference type="PANTHER" id="PTHR22835">
    <property type="entry name" value="ZINC FINGER FYVE DOMAIN CONTAINING PROTEIN"/>
    <property type="match status" value="1"/>
</dbReference>
<keyword evidence="5" id="KW-0472">Membrane</keyword>
<keyword evidence="2" id="KW-0732">Signal</keyword>
<comment type="similarity">
    <text evidence="1">Belongs to the 'GDSL' lipolytic enzyme family.</text>
</comment>
<dbReference type="GO" id="GO:0016788">
    <property type="term" value="F:hydrolase activity, acting on ester bonds"/>
    <property type="evidence" value="ECO:0007669"/>
    <property type="project" value="InterPro"/>
</dbReference>
<gene>
    <name evidence="7" type="primary">LOC110773376</name>
</gene>
<dbReference type="InterPro" id="IPR001087">
    <property type="entry name" value="GDSL"/>
</dbReference>
<organism evidence="6 7">
    <name type="scientific">Prunus avium</name>
    <name type="common">Cherry</name>
    <name type="synonym">Cerasus avium</name>
    <dbReference type="NCBI Taxonomy" id="42229"/>
    <lineage>
        <taxon>Eukaryota</taxon>
        <taxon>Viridiplantae</taxon>
        <taxon>Streptophyta</taxon>
        <taxon>Embryophyta</taxon>
        <taxon>Tracheophyta</taxon>
        <taxon>Spermatophyta</taxon>
        <taxon>Magnoliopsida</taxon>
        <taxon>eudicotyledons</taxon>
        <taxon>Gunneridae</taxon>
        <taxon>Pentapetalae</taxon>
        <taxon>rosids</taxon>
        <taxon>fabids</taxon>
        <taxon>Rosales</taxon>
        <taxon>Rosaceae</taxon>
        <taxon>Amygdaloideae</taxon>
        <taxon>Amygdaleae</taxon>
        <taxon>Prunus</taxon>
    </lineage>
</organism>
<evidence type="ECO:0000313" key="7">
    <source>
        <dbReference type="RefSeq" id="XP_021833581.1"/>
    </source>
</evidence>
<dbReference type="InterPro" id="IPR036514">
    <property type="entry name" value="SGNH_hydro_sf"/>
</dbReference>
<dbReference type="InterPro" id="IPR035669">
    <property type="entry name" value="SGNH_plant_lipase-like"/>
</dbReference>
<dbReference type="KEGG" id="pavi:110773376"/>
<dbReference type="SUPFAM" id="SSF52266">
    <property type="entry name" value="SGNH hydrolase"/>
    <property type="match status" value="1"/>
</dbReference>